<name>A0A8E2AP50_9APHY</name>
<dbReference type="OrthoDB" id="2750697at2759"/>
<reference evidence="2 3" key="1">
    <citation type="submission" date="2016-07" db="EMBL/GenBank/DDBJ databases">
        <title>Draft genome of the white-rot fungus Obba rivulosa 3A-2.</title>
        <authorList>
            <consortium name="DOE Joint Genome Institute"/>
            <person name="Miettinen O."/>
            <person name="Riley R."/>
            <person name="Acob R."/>
            <person name="Barry K."/>
            <person name="Cullen D."/>
            <person name="De Vries R."/>
            <person name="Hainaut M."/>
            <person name="Hatakka A."/>
            <person name="Henrissat B."/>
            <person name="Hilden K."/>
            <person name="Kuo R."/>
            <person name="Labutti K."/>
            <person name="Lipzen A."/>
            <person name="Makela M.R."/>
            <person name="Sandor L."/>
            <person name="Spatafora J.W."/>
            <person name="Grigoriev I.V."/>
            <person name="Hibbett D.S."/>
        </authorList>
    </citation>
    <scope>NUCLEOTIDE SEQUENCE [LARGE SCALE GENOMIC DNA]</scope>
    <source>
        <strain evidence="2 3">3A-2</strain>
    </source>
</reference>
<dbReference type="InterPro" id="IPR032675">
    <property type="entry name" value="LRR_dom_sf"/>
</dbReference>
<dbReference type="Proteomes" id="UP000250043">
    <property type="component" value="Unassembled WGS sequence"/>
</dbReference>
<sequence>MPSAWNSSPVVMKYTPGKPSATTRALDNSLILLLIFEEFEARPPVVNINQNAESDDSVCSWSDAGDTSYHLSDSESCASSREDDDREGEETRMCRRTLARAARVSTAFVEPALSTLWKHLRSPSPLLALLRALRNSRREGYWESGKGFVKNIQPKDWCRFKFYARWICTVQYREDRGMLHPSVFHTLARLNDHKPLLPALRRLRWAPKEDSSVDVDSLLTLIPPVLNSLEMLFNDDLYAYPYEDDGDRHMVQPFLETLLCNLSEKAPHLRELHTCTVIDSLQPPLLSVTNLTKLRVISFKHALIPLELKSPTLSALSQLPNLTSLVLHLRDVNLAPGQVSFNALQNLSVSGRHNDPSLNVKVVALLTQALLAPSLASLELSYLSFKRPADVHELFSTLCVRYGASLRSIGLKFARPLDRHESMPLRELIKPLLDLNNLTSVYLNLGSMNLATDEDIGIIASSWPDLRRLSIQTDGSQLRHLPSVHTLHLIVRHCPHLQTLEFYELDLKAHRISDLPSPLWHNLRHLKVGRTVEQSLSCKEAVKLTQFLYQTFPHLDITRDLREVLDEPDTHWTSIMIQYAAQKLRGIEA</sequence>
<keyword evidence="3" id="KW-1185">Reference proteome</keyword>
<proteinExistence type="predicted"/>
<dbReference type="AlphaFoldDB" id="A0A8E2AP50"/>
<dbReference type="SUPFAM" id="SSF52047">
    <property type="entry name" value="RNI-like"/>
    <property type="match status" value="1"/>
</dbReference>
<dbReference type="EMBL" id="KV722586">
    <property type="protein sequence ID" value="OCH85394.1"/>
    <property type="molecule type" value="Genomic_DNA"/>
</dbReference>
<feature type="compositionally biased region" description="Polar residues" evidence="1">
    <location>
        <begin position="69"/>
        <end position="79"/>
    </location>
</feature>
<evidence type="ECO:0000313" key="3">
    <source>
        <dbReference type="Proteomes" id="UP000250043"/>
    </source>
</evidence>
<protein>
    <submittedName>
        <fullName evidence="2">Uncharacterized protein</fullName>
    </submittedName>
</protein>
<dbReference type="Gene3D" id="3.80.10.10">
    <property type="entry name" value="Ribonuclease Inhibitor"/>
    <property type="match status" value="1"/>
</dbReference>
<accession>A0A8E2AP50</accession>
<evidence type="ECO:0000313" key="2">
    <source>
        <dbReference type="EMBL" id="OCH85394.1"/>
    </source>
</evidence>
<gene>
    <name evidence="2" type="ORF">OBBRIDRAFT_314327</name>
</gene>
<evidence type="ECO:0000256" key="1">
    <source>
        <dbReference type="SAM" id="MobiDB-lite"/>
    </source>
</evidence>
<organism evidence="2 3">
    <name type="scientific">Obba rivulosa</name>
    <dbReference type="NCBI Taxonomy" id="1052685"/>
    <lineage>
        <taxon>Eukaryota</taxon>
        <taxon>Fungi</taxon>
        <taxon>Dikarya</taxon>
        <taxon>Basidiomycota</taxon>
        <taxon>Agaricomycotina</taxon>
        <taxon>Agaricomycetes</taxon>
        <taxon>Polyporales</taxon>
        <taxon>Gelatoporiaceae</taxon>
        <taxon>Obba</taxon>
    </lineage>
</organism>
<feature type="region of interest" description="Disordered" evidence="1">
    <location>
        <begin position="67"/>
        <end position="91"/>
    </location>
</feature>